<gene>
    <name evidence="2" type="ORF">g.56815</name>
</gene>
<proteinExistence type="predicted"/>
<dbReference type="AlphaFoldDB" id="A0A1B6H5L1"/>
<feature type="chain" id="PRO_5008584092" evidence="1">
    <location>
        <begin position="19"/>
        <end position="160"/>
    </location>
</feature>
<keyword evidence="1" id="KW-0732">Signal</keyword>
<protein>
    <submittedName>
        <fullName evidence="2">Uncharacterized protein</fullName>
    </submittedName>
</protein>
<name>A0A1B6H5L1_9HEMI</name>
<accession>A0A1B6H5L1</accession>
<reference evidence="2" key="1">
    <citation type="submission" date="2015-11" db="EMBL/GenBank/DDBJ databases">
        <title>De novo transcriptome assembly of four potential Pierce s Disease insect vectors from Arizona vineyards.</title>
        <authorList>
            <person name="Tassone E.E."/>
        </authorList>
    </citation>
    <scope>NUCLEOTIDE SEQUENCE</scope>
</reference>
<sequence>MMRIMFVILLSHVNCVSHFHDFDILPYLDENITDILENPCTDYSQQEGYMLIKCLKKYRNKMKKLLTHIEENDTSIVDIVHHLHRIQGPSFLRAHSVKENILTILNWTESQFAYMERLVNENSNLWRALNKKYILNHHWFDEFSTTESTDRTRLYVSDES</sequence>
<evidence type="ECO:0000256" key="1">
    <source>
        <dbReference type="SAM" id="SignalP"/>
    </source>
</evidence>
<evidence type="ECO:0000313" key="2">
    <source>
        <dbReference type="EMBL" id="JAS69956.1"/>
    </source>
</evidence>
<organism evidence="2">
    <name type="scientific">Homalodisca liturata</name>
    <dbReference type="NCBI Taxonomy" id="320908"/>
    <lineage>
        <taxon>Eukaryota</taxon>
        <taxon>Metazoa</taxon>
        <taxon>Ecdysozoa</taxon>
        <taxon>Arthropoda</taxon>
        <taxon>Hexapoda</taxon>
        <taxon>Insecta</taxon>
        <taxon>Pterygota</taxon>
        <taxon>Neoptera</taxon>
        <taxon>Paraneoptera</taxon>
        <taxon>Hemiptera</taxon>
        <taxon>Auchenorrhyncha</taxon>
        <taxon>Membracoidea</taxon>
        <taxon>Cicadellidae</taxon>
        <taxon>Cicadellinae</taxon>
        <taxon>Proconiini</taxon>
        <taxon>Homalodisca</taxon>
    </lineage>
</organism>
<feature type="signal peptide" evidence="1">
    <location>
        <begin position="1"/>
        <end position="18"/>
    </location>
</feature>
<dbReference type="EMBL" id="GECU01037750">
    <property type="protein sequence ID" value="JAS69956.1"/>
    <property type="molecule type" value="Transcribed_RNA"/>
</dbReference>